<gene>
    <name evidence="2" type="ORF">CK203_104579</name>
</gene>
<dbReference type="Proteomes" id="UP000288805">
    <property type="component" value="Unassembled WGS sequence"/>
</dbReference>
<organism evidence="2 3">
    <name type="scientific">Vitis vinifera</name>
    <name type="common">Grape</name>
    <dbReference type="NCBI Taxonomy" id="29760"/>
    <lineage>
        <taxon>Eukaryota</taxon>
        <taxon>Viridiplantae</taxon>
        <taxon>Streptophyta</taxon>
        <taxon>Embryophyta</taxon>
        <taxon>Tracheophyta</taxon>
        <taxon>Spermatophyta</taxon>
        <taxon>Magnoliopsida</taxon>
        <taxon>eudicotyledons</taxon>
        <taxon>Gunneridae</taxon>
        <taxon>Pentapetalae</taxon>
        <taxon>rosids</taxon>
        <taxon>Vitales</taxon>
        <taxon>Vitaceae</taxon>
        <taxon>Viteae</taxon>
        <taxon>Vitis</taxon>
    </lineage>
</organism>
<feature type="compositionally biased region" description="Basic and acidic residues" evidence="1">
    <location>
        <begin position="128"/>
        <end position="143"/>
    </location>
</feature>
<evidence type="ECO:0000256" key="1">
    <source>
        <dbReference type="SAM" id="MobiDB-lite"/>
    </source>
</evidence>
<sequence>MTVSIRAQIRSRHSKEACWAPMWGRLASKPVGGRSSLLHEAGTWRREASRVEVSKPQGFRGKRDAKELDNFLWHMERSFKAITLTDKAAKMGDSSKVESLEDIHATGEGDEVSKDHNAPRMGSTKTPNVREGREEDTHYHDRGNGTGRRSTYGLDVATSSYTHGQGHLGKGELDGQEEATLQASKVQESTSIRGLTREGKLGTCACLEKVLETHREVSRRGNDGDVDDIGGGECHKMLQMTLPMGLYRSWEASTDPWRHLHLATKWKSMETSIEG</sequence>
<comment type="caution">
    <text evidence="2">The sequence shown here is derived from an EMBL/GenBank/DDBJ whole genome shotgun (WGS) entry which is preliminary data.</text>
</comment>
<dbReference type="AlphaFoldDB" id="A0A438D3L5"/>
<name>A0A438D3L5_VITVI</name>
<feature type="region of interest" description="Disordered" evidence="1">
    <location>
        <begin position="106"/>
        <end position="152"/>
    </location>
</feature>
<reference evidence="2 3" key="1">
    <citation type="journal article" date="2018" name="PLoS Genet.">
        <title>Population sequencing reveals clonal diversity and ancestral inbreeding in the grapevine cultivar Chardonnay.</title>
        <authorList>
            <person name="Roach M.J."/>
            <person name="Johnson D.L."/>
            <person name="Bohlmann J."/>
            <person name="van Vuuren H.J."/>
            <person name="Jones S.J."/>
            <person name="Pretorius I.S."/>
            <person name="Schmidt S.A."/>
            <person name="Borneman A.R."/>
        </authorList>
    </citation>
    <scope>NUCLEOTIDE SEQUENCE [LARGE SCALE GENOMIC DNA]</scope>
    <source>
        <strain evidence="3">cv. Chardonnay</strain>
        <tissue evidence="2">Leaf</tissue>
    </source>
</reference>
<evidence type="ECO:0000313" key="3">
    <source>
        <dbReference type="Proteomes" id="UP000288805"/>
    </source>
</evidence>
<proteinExistence type="predicted"/>
<dbReference type="EMBL" id="QGNW01001815">
    <property type="protein sequence ID" value="RVW30031.1"/>
    <property type="molecule type" value="Genomic_DNA"/>
</dbReference>
<evidence type="ECO:0000313" key="2">
    <source>
        <dbReference type="EMBL" id="RVW30031.1"/>
    </source>
</evidence>
<feature type="compositionally biased region" description="Basic and acidic residues" evidence="1">
    <location>
        <begin position="106"/>
        <end position="118"/>
    </location>
</feature>
<protein>
    <submittedName>
        <fullName evidence="2">Uncharacterized protein</fullName>
    </submittedName>
</protein>
<accession>A0A438D3L5</accession>